<dbReference type="EMBL" id="JACRSR010000002">
    <property type="protein sequence ID" value="MBC8531728.1"/>
    <property type="molecule type" value="Genomic_DNA"/>
</dbReference>
<dbReference type="InterPro" id="IPR019734">
    <property type="entry name" value="TPR_rpt"/>
</dbReference>
<reference evidence="4" key="1">
    <citation type="submission" date="2020-08" db="EMBL/GenBank/DDBJ databases">
        <title>Genome public.</title>
        <authorList>
            <person name="Liu C."/>
            <person name="Sun Q."/>
        </authorList>
    </citation>
    <scope>NUCLEOTIDE SEQUENCE</scope>
    <source>
        <strain evidence="4">NSJ-53</strain>
    </source>
</reference>
<proteinExistence type="predicted"/>
<comment type="caution">
    <text evidence="4">The sequence shown here is derived from an EMBL/GenBank/DDBJ whole genome shotgun (WGS) entry which is preliminary data.</text>
</comment>
<dbReference type="InterPro" id="IPR001623">
    <property type="entry name" value="DnaJ_domain"/>
</dbReference>
<dbReference type="Gene3D" id="1.10.287.110">
    <property type="entry name" value="DnaJ domain"/>
    <property type="match status" value="1"/>
</dbReference>
<evidence type="ECO:0000256" key="2">
    <source>
        <dbReference type="PROSITE-ProRule" id="PRU00339"/>
    </source>
</evidence>
<keyword evidence="2" id="KW-0802">TPR repeat</keyword>
<dbReference type="GO" id="GO:0006260">
    <property type="term" value="P:DNA replication"/>
    <property type="evidence" value="ECO:0007669"/>
    <property type="project" value="UniProtKB-KW"/>
</dbReference>
<dbReference type="Proteomes" id="UP000623172">
    <property type="component" value="Unassembled WGS sequence"/>
</dbReference>
<name>A0A926D4T5_9FIRM</name>
<dbReference type="Gene3D" id="1.25.40.10">
    <property type="entry name" value="Tetratricopeptide repeat domain"/>
    <property type="match status" value="1"/>
</dbReference>
<protein>
    <submittedName>
        <fullName evidence="4">J domain-containing protein</fullName>
    </submittedName>
</protein>
<dbReference type="Pfam" id="PF00226">
    <property type="entry name" value="DnaJ"/>
    <property type="match status" value="1"/>
</dbReference>
<keyword evidence="1" id="KW-0235">DNA replication</keyword>
<dbReference type="InterPro" id="IPR050817">
    <property type="entry name" value="DjlA_DnaK_co-chaperone"/>
</dbReference>
<dbReference type="InterPro" id="IPR011990">
    <property type="entry name" value="TPR-like_helical_dom_sf"/>
</dbReference>
<evidence type="ECO:0000313" key="5">
    <source>
        <dbReference type="Proteomes" id="UP000623172"/>
    </source>
</evidence>
<feature type="repeat" description="TPR" evidence="2">
    <location>
        <begin position="140"/>
        <end position="173"/>
    </location>
</feature>
<evidence type="ECO:0000256" key="1">
    <source>
        <dbReference type="ARBA" id="ARBA00022705"/>
    </source>
</evidence>
<dbReference type="SMART" id="SM00271">
    <property type="entry name" value="DnaJ"/>
    <property type="match status" value="1"/>
</dbReference>
<evidence type="ECO:0000313" key="4">
    <source>
        <dbReference type="EMBL" id="MBC8531728.1"/>
    </source>
</evidence>
<evidence type="ECO:0000259" key="3">
    <source>
        <dbReference type="PROSITE" id="PS50076"/>
    </source>
</evidence>
<dbReference type="PANTHER" id="PTHR24074">
    <property type="entry name" value="CO-CHAPERONE PROTEIN DJLA"/>
    <property type="match status" value="1"/>
</dbReference>
<organism evidence="4 5">
    <name type="scientific">Gehongia tenuis</name>
    <dbReference type="NCBI Taxonomy" id="2763655"/>
    <lineage>
        <taxon>Bacteria</taxon>
        <taxon>Bacillati</taxon>
        <taxon>Bacillota</taxon>
        <taxon>Clostridia</taxon>
        <taxon>Christensenellales</taxon>
        <taxon>Christensenellaceae</taxon>
        <taxon>Gehongia</taxon>
    </lineage>
</organism>
<keyword evidence="5" id="KW-1185">Reference proteome</keyword>
<dbReference type="PROSITE" id="PS50005">
    <property type="entry name" value="TPR"/>
    <property type="match status" value="1"/>
</dbReference>
<dbReference type="SUPFAM" id="SSF48452">
    <property type="entry name" value="TPR-like"/>
    <property type="match status" value="1"/>
</dbReference>
<sequence length="224" mass="24790">MRDPYEVLGLPSTASDDEVKKAYRRLAKKYHPDANPGDKVAEQRMKEINVAYDQIMNKTAQSSAGGYQGGGYGGGGYGGGYGPFGGFGGYGPFGGGYGPRSSNAYDDPEDAHMQAVRNFIQNRRYQEALNLLDSMQNRTAEWYYYAAIAHAGLGNRVQAEDYAEKAVSMDPSNPEYREFLDALHSPEQAYGTYGRQFNMPGMNIGKYCMGFCLMNLLCRLCWCC</sequence>
<accession>A0A926D4T5</accession>
<dbReference type="AlphaFoldDB" id="A0A926D4T5"/>
<dbReference type="InterPro" id="IPR036869">
    <property type="entry name" value="J_dom_sf"/>
</dbReference>
<dbReference type="PRINTS" id="PR00625">
    <property type="entry name" value="JDOMAIN"/>
</dbReference>
<dbReference type="SUPFAM" id="SSF46565">
    <property type="entry name" value="Chaperone J-domain"/>
    <property type="match status" value="1"/>
</dbReference>
<dbReference type="PROSITE" id="PS50076">
    <property type="entry name" value="DNAJ_2"/>
    <property type="match status" value="1"/>
</dbReference>
<dbReference type="RefSeq" id="WP_249316337.1">
    <property type="nucleotide sequence ID" value="NZ_JACRSR010000002.1"/>
</dbReference>
<gene>
    <name evidence="4" type="ORF">H8696_07685</name>
</gene>
<dbReference type="CDD" id="cd06257">
    <property type="entry name" value="DnaJ"/>
    <property type="match status" value="1"/>
</dbReference>
<feature type="domain" description="J" evidence="3">
    <location>
        <begin position="3"/>
        <end position="71"/>
    </location>
</feature>